<dbReference type="GO" id="GO:0098552">
    <property type="term" value="C:side of membrane"/>
    <property type="evidence" value="ECO:0007669"/>
    <property type="project" value="UniProtKB-KW"/>
</dbReference>
<keyword evidence="6" id="KW-0378">Hydrolase</keyword>
<feature type="chain" id="PRO_5020585530" description="NodB homology domain-containing protein" evidence="9">
    <location>
        <begin position="18"/>
        <end position="263"/>
    </location>
</feature>
<feature type="domain" description="NodB homology" evidence="10">
    <location>
        <begin position="42"/>
        <end position="227"/>
    </location>
</feature>
<feature type="signal peptide" evidence="9">
    <location>
        <begin position="1"/>
        <end position="17"/>
    </location>
</feature>
<keyword evidence="3" id="KW-0336">GPI-anchor</keyword>
<keyword evidence="4" id="KW-0479">Metal-binding</keyword>
<dbReference type="PANTHER" id="PTHR46471:SF2">
    <property type="entry name" value="CHITIN DEACETYLASE-RELATED"/>
    <property type="match status" value="1"/>
</dbReference>
<evidence type="ECO:0000256" key="8">
    <source>
        <dbReference type="ARBA" id="ARBA00023288"/>
    </source>
</evidence>
<dbReference type="AlphaFoldDB" id="A0A4T0FNL7"/>
<keyword evidence="12" id="KW-1185">Reference proteome</keyword>
<dbReference type="Proteomes" id="UP000310189">
    <property type="component" value="Unassembled WGS sequence"/>
</dbReference>
<reference evidence="11 12" key="1">
    <citation type="submission" date="2019-03" db="EMBL/GenBank/DDBJ databases">
        <title>Sequencing 23 genomes of Wallemia ichthyophaga.</title>
        <authorList>
            <person name="Gostincar C."/>
        </authorList>
    </citation>
    <scope>NUCLEOTIDE SEQUENCE [LARGE SCALE GENOMIC DNA]</scope>
    <source>
        <strain evidence="11 12">EXF-5753</strain>
    </source>
</reference>
<evidence type="ECO:0000256" key="3">
    <source>
        <dbReference type="ARBA" id="ARBA00022622"/>
    </source>
</evidence>
<dbReference type="PROSITE" id="PS51677">
    <property type="entry name" value="NODB"/>
    <property type="match status" value="1"/>
</dbReference>
<keyword evidence="3" id="KW-0325">Glycoprotein</keyword>
<dbReference type="InterPro" id="IPR002509">
    <property type="entry name" value="NODB_dom"/>
</dbReference>
<evidence type="ECO:0000313" key="11">
    <source>
        <dbReference type="EMBL" id="TIA89114.1"/>
    </source>
</evidence>
<evidence type="ECO:0000256" key="5">
    <source>
        <dbReference type="ARBA" id="ARBA00022729"/>
    </source>
</evidence>
<protein>
    <recommendedName>
        <fullName evidence="10">NodB homology domain-containing protein</fullName>
    </recommendedName>
</protein>
<evidence type="ECO:0000259" key="10">
    <source>
        <dbReference type="PROSITE" id="PS51677"/>
    </source>
</evidence>
<keyword evidence="5 9" id="KW-0732">Signal</keyword>
<dbReference type="GO" id="GO:0016810">
    <property type="term" value="F:hydrolase activity, acting on carbon-nitrogen (but not peptide) bonds"/>
    <property type="evidence" value="ECO:0007669"/>
    <property type="project" value="InterPro"/>
</dbReference>
<comment type="subcellular location">
    <subcellularLocation>
        <location evidence="2">Cell membrane</location>
        <topology evidence="2">Lipid-anchor</topology>
        <topology evidence="2">GPI-anchor</topology>
    </subcellularLocation>
</comment>
<dbReference type="EMBL" id="SPNW01000030">
    <property type="protein sequence ID" value="TIA89114.1"/>
    <property type="molecule type" value="Genomic_DNA"/>
</dbReference>
<sequence>MKITAALAATVLGFASALPATQQQSPAKRQTQGVVNNCSKPSTMAITYDDGPYQWDYNVNDQFNAVNGKTTYFVNGYNWGCIYSEENVSHLRALYENGHQIASHTWGHVHLTQLTNEEIDTQVQLVEDALWKILGVVPKYIRPPYGEVDDRVVQHLHDRWGLVVVNWSDDSQDALGASDQEILDMYNGFAADSSQSHLVLNHAVHEPASHLPQIYVPQMQNAGYSLETVASCLNDNPYKVVGGYSPRDDSWTCVGTPEPGAAQ</sequence>
<keyword evidence="3" id="KW-0472">Membrane</keyword>
<dbReference type="GO" id="GO:0005886">
    <property type="term" value="C:plasma membrane"/>
    <property type="evidence" value="ECO:0007669"/>
    <property type="project" value="UniProtKB-SubCell"/>
</dbReference>
<evidence type="ECO:0000313" key="12">
    <source>
        <dbReference type="Proteomes" id="UP000310189"/>
    </source>
</evidence>
<evidence type="ECO:0000256" key="4">
    <source>
        <dbReference type="ARBA" id="ARBA00022723"/>
    </source>
</evidence>
<comment type="caution">
    <text evidence="11">The sequence shown here is derived from an EMBL/GenBank/DDBJ whole genome shotgun (WGS) entry which is preliminary data.</text>
</comment>
<dbReference type="Pfam" id="PF01522">
    <property type="entry name" value="Polysacc_deac_1"/>
    <property type="match status" value="1"/>
</dbReference>
<evidence type="ECO:0000256" key="2">
    <source>
        <dbReference type="ARBA" id="ARBA00004609"/>
    </source>
</evidence>
<keyword evidence="7" id="KW-0119">Carbohydrate metabolism</keyword>
<dbReference type="PANTHER" id="PTHR46471">
    <property type="entry name" value="CHITIN DEACETYLASE"/>
    <property type="match status" value="1"/>
</dbReference>
<gene>
    <name evidence="11" type="ORF">E3P99_02214</name>
</gene>
<name>A0A4T0FNL7_9BASI</name>
<evidence type="ECO:0000256" key="7">
    <source>
        <dbReference type="ARBA" id="ARBA00023277"/>
    </source>
</evidence>
<evidence type="ECO:0000256" key="6">
    <source>
        <dbReference type="ARBA" id="ARBA00022801"/>
    </source>
</evidence>
<evidence type="ECO:0000256" key="9">
    <source>
        <dbReference type="SAM" id="SignalP"/>
    </source>
</evidence>
<evidence type="ECO:0000256" key="1">
    <source>
        <dbReference type="ARBA" id="ARBA00001941"/>
    </source>
</evidence>
<accession>A0A4T0FNL7</accession>
<dbReference type="SUPFAM" id="SSF88713">
    <property type="entry name" value="Glycoside hydrolase/deacetylase"/>
    <property type="match status" value="1"/>
</dbReference>
<dbReference type="GO" id="GO:0046872">
    <property type="term" value="F:metal ion binding"/>
    <property type="evidence" value="ECO:0007669"/>
    <property type="project" value="UniProtKB-KW"/>
</dbReference>
<dbReference type="GO" id="GO:0005975">
    <property type="term" value="P:carbohydrate metabolic process"/>
    <property type="evidence" value="ECO:0007669"/>
    <property type="project" value="InterPro"/>
</dbReference>
<dbReference type="InterPro" id="IPR011330">
    <property type="entry name" value="Glyco_hydro/deAcase_b/a-brl"/>
</dbReference>
<dbReference type="OrthoDB" id="2125469at2759"/>
<organism evidence="11 12">
    <name type="scientific">Wallemia hederae</name>
    <dbReference type="NCBI Taxonomy" id="1540922"/>
    <lineage>
        <taxon>Eukaryota</taxon>
        <taxon>Fungi</taxon>
        <taxon>Dikarya</taxon>
        <taxon>Basidiomycota</taxon>
        <taxon>Wallemiomycotina</taxon>
        <taxon>Wallemiomycetes</taxon>
        <taxon>Wallemiales</taxon>
        <taxon>Wallemiaceae</taxon>
        <taxon>Wallemia</taxon>
    </lineage>
</organism>
<keyword evidence="8" id="KW-0449">Lipoprotein</keyword>
<comment type="cofactor">
    <cofactor evidence="1">
        <name>Co(2+)</name>
        <dbReference type="ChEBI" id="CHEBI:48828"/>
    </cofactor>
</comment>
<proteinExistence type="predicted"/>
<dbReference type="Gene3D" id="3.20.20.370">
    <property type="entry name" value="Glycoside hydrolase/deacetylase"/>
    <property type="match status" value="1"/>
</dbReference>